<dbReference type="Pfam" id="PF20263">
    <property type="entry name" value="LYRM2-like"/>
    <property type="match status" value="1"/>
</dbReference>
<comment type="caution">
    <text evidence="3">The sequence shown here is derived from an EMBL/GenBank/DDBJ whole genome shotgun (WGS) entry which is preliminary data.</text>
</comment>
<feature type="region of interest" description="Disordered" evidence="1">
    <location>
        <begin position="158"/>
        <end position="185"/>
    </location>
</feature>
<dbReference type="CDD" id="cd20273">
    <property type="entry name" value="Complex1_LYR_unchar"/>
    <property type="match status" value="1"/>
</dbReference>
<evidence type="ECO:0000256" key="1">
    <source>
        <dbReference type="SAM" id="MobiDB-lite"/>
    </source>
</evidence>
<proteinExistence type="predicted"/>
<dbReference type="AlphaFoldDB" id="A0A9P7YQA4"/>
<dbReference type="OrthoDB" id="5521299at2759"/>
<evidence type="ECO:0000259" key="2">
    <source>
        <dbReference type="Pfam" id="PF20263"/>
    </source>
</evidence>
<protein>
    <recommendedName>
        <fullName evidence="2">LYR motif-containing protein Cup1-like N-terminal domain-containing protein</fullName>
    </recommendedName>
</protein>
<dbReference type="Proteomes" id="UP000824998">
    <property type="component" value="Unassembled WGS sequence"/>
</dbReference>
<gene>
    <name evidence="3" type="ORF">BJ875DRAFT_369238</name>
</gene>
<keyword evidence="4" id="KW-1185">Reference proteome</keyword>
<accession>A0A9P7YQA4</accession>
<sequence length="381" mass="44473">MLKPTSNTVVRVWKPSYTPYDTQNVAHVYRHLLRALSYHPDPFSRAWLQERAKTQFKVKVANKNRQKTRLKRTVADIQCIERANQGDLEEFGKVLYAGYGRQGKRRRILVRDLLKPDLDDVPQDHKALAELLNSNHHSSDHAQKLVPTQRFKGFLKSQANRPELQRGASKPPELTPKIPKENIWGRPFPQKRQAALRKEWWAETLDKLYPPLPSHEWDRIRDISTGKLRVEEPLQPRTPPRGWAPALKESRASSNRRVLDILKDPIRADKELVYKPGDGLTAEEPTLPHAGWKLQDYQRSMRRLYADIWAISSKMWKNEQTREWIVEWGRNKAPSHSGAVPIVSGEDKFLIEGINDVTDFKNVRDVKSERRKRRNIVRRAR</sequence>
<evidence type="ECO:0000313" key="3">
    <source>
        <dbReference type="EMBL" id="KAG9237786.1"/>
    </source>
</evidence>
<reference evidence="3" key="1">
    <citation type="journal article" date="2021" name="IMA Fungus">
        <title>Genomic characterization of three marine fungi, including Emericellopsis atlantica sp. nov. with signatures of a generalist lifestyle and marine biomass degradation.</title>
        <authorList>
            <person name="Hagestad O.C."/>
            <person name="Hou L."/>
            <person name="Andersen J.H."/>
            <person name="Hansen E.H."/>
            <person name="Altermark B."/>
            <person name="Li C."/>
            <person name="Kuhnert E."/>
            <person name="Cox R.J."/>
            <person name="Crous P.W."/>
            <person name="Spatafora J.W."/>
            <person name="Lail K."/>
            <person name="Amirebrahimi M."/>
            <person name="Lipzen A."/>
            <person name="Pangilinan J."/>
            <person name="Andreopoulos W."/>
            <person name="Hayes R.D."/>
            <person name="Ng V."/>
            <person name="Grigoriev I.V."/>
            <person name="Jackson S.A."/>
            <person name="Sutton T.D.S."/>
            <person name="Dobson A.D.W."/>
            <person name="Rama T."/>
        </authorList>
    </citation>
    <scope>NUCLEOTIDE SEQUENCE</scope>
    <source>
        <strain evidence="3">TRa018bII</strain>
    </source>
</reference>
<name>A0A9P7YQA4_9HELO</name>
<dbReference type="EMBL" id="MU251380">
    <property type="protein sequence ID" value="KAG9237786.1"/>
    <property type="molecule type" value="Genomic_DNA"/>
</dbReference>
<feature type="domain" description="LYR motif-containing protein Cup1-like N-terminal" evidence="2">
    <location>
        <begin position="28"/>
        <end position="107"/>
    </location>
</feature>
<evidence type="ECO:0000313" key="4">
    <source>
        <dbReference type="Proteomes" id="UP000824998"/>
    </source>
</evidence>
<dbReference type="InterPro" id="IPR046896">
    <property type="entry name" value="Cup1-like_N"/>
</dbReference>
<organism evidence="3 4">
    <name type="scientific">Amylocarpus encephaloides</name>
    <dbReference type="NCBI Taxonomy" id="45428"/>
    <lineage>
        <taxon>Eukaryota</taxon>
        <taxon>Fungi</taxon>
        <taxon>Dikarya</taxon>
        <taxon>Ascomycota</taxon>
        <taxon>Pezizomycotina</taxon>
        <taxon>Leotiomycetes</taxon>
        <taxon>Helotiales</taxon>
        <taxon>Helotiales incertae sedis</taxon>
        <taxon>Amylocarpus</taxon>
    </lineage>
</organism>